<dbReference type="InterPro" id="IPR036388">
    <property type="entry name" value="WH-like_DNA-bd_sf"/>
</dbReference>
<gene>
    <name evidence="2" type="ORF">GCM10022223_52140</name>
</gene>
<dbReference type="InterPro" id="IPR001845">
    <property type="entry name" value="HTH_ArsR_DNA-bd_dom"/>
</dbReference>
<protein>
    <recommendedName>
        <fullName evidence="1">HTH arsR-type domain-containing protein</fullName>
    </recommendedName>
</protein>
<name>A0ABP7AB50_9ACTN</name>
<proteinExistence type="predicted"/>
<keyword evidence="3" id="KW-1185">Reference proteome</keyword>
<dbReference type="EMBL" id="BAAAZO010000010">
    <property type="protein sequence ID" value="GAA3628362.1"/>
    <property type="molecule type" value="Genomic_DNA"/>
</dbReference>
<reference evidence="3" key="1">
    <citation type="journal article" date="2019" name="Int. J. Syst. Evol. Microbiol.">
        <title>The Global Catalogue of Microorganisms (GCM) 10K type strain sequencing project: providing services to taxonomists for standard genome sequencing and annotation.</title>
        <authorList>
            <consortium name="The Broad Institute Genomics Platform"/>
            <consortium name="The Broad Institute Genome Sequencing Center for Infectious Disease"/>
            <person name="Wu L."/>
            <person name="Ma J."/>
        </authorList>
    </citation>
    <scope>NUCLEOTIDE SEQUENCE [LARGE SCALE GENOMIC DNA]</scope>
    <source>
        <strain evidence="3">JCM 16902</strain>
    </source>
</reference>
<dbReference type="PRINTS" id="PR00778">
    <property type="entry name" value="HTHARSR"/>
</dbReference>
<evidence type="ECO:0000259" key="1">
    <source>
        <dbReference type="SMART" id="SM00418"/>
    </source>
</evidence>
<evidence type="ECO:0000313" key="2">
    <source>
        <dbReference type="EMBL" id="GAA3628362.1"/>
    </source>
</evidence>
<organism evidence="2 3">
    <name type="scientific">Kineosporia mesophila</name>
    <dbReference type="NCBI Taxonomy" id="566012"/>
    <lineage>
        <taxon>Bacteria</taxon>
        <taxon>Bacillati</taxon>
        <taxon>Actinomycetota</taxon>
        <taxon>Actinomycetes</taxon>
        <taxon>Kineosporiales</taxon>
        <taxon>Kineosporiaceae</taxon>
        <taxon>Kineosporia</taxon>
    </lineage>
</organism>
<dbReference type="SMART" id="SM00418">
    <property type="entry name" value="HTH_ARSR"/>
    <property type="match status" value="1"/>
</dbReference>
<dbReference type="Proteomes" id="UP001501074">
    <property type="component" value="Unassembled WGS sequence"/>
</dbReference>
<dbReference type="InterPro" id="IPR011991">
    <property type="entry name" value="ArsR-like_HTH"/>
</dbReference>
<dbReference type="Gene3D" id="1.10.10.10">
    <property type="entry name" value="Winged helix-like DNA-binding domain superfamily/Winged helix DNA-binding domain"/>
    <property type="match status" value="1"/>
</dbReference>
<dbReference type="CDD" id="cd00090">
    <property type="entry name" value="HTH_ARSR"/>
    <property type="match status" value="1"/>
</dbReference>
<dbReference type="InterPro" id="IPR036390">
    <property type="entry name" value="WH_DNA-bd_sf"/>
</dbReference>
<accession>A0ABP7AB50</accession>
<comment type="caution">
    <text evidence="2">The sequence shown here is derived from an EMBL/GenBank/DDBJ whole genome shotgun (WGS) entry which is preliminary data.</text>
</comment>
<feature type="domain" description="HTH arsR-type" evidence="1">
    <location>
        <begin position="6"/>
        <end position="95"/>
    </location>
</feature>
<dbReference type="SUPFAM" id="SSF46785">
    <property type="entry name" value="Winged helix' DNA-binding domain"/>
    <property type="match status" value="1"/>
</dbReference>
<dbReference type="Pfam" id="PF12840">
    <property type="entry name" value="HTH_20"/>
    <property type="match status" value="1"/>
</dbReference>
<sequence length="178" mass="19620">MVSTLDELRATAHPVRLRLLSLLTGTAMSAAEAGRELQLSQAGASYHLRVLERAGLVRVVEVVRLRGGEAKRYRHESSARPFDPERAESADPVKETAEEHAQYVGAIAEELHRRSALRDQGPQVHIDAELWVDAQTWRRVIALVGEASALLHAQAQAPRTPRTSPVSMTAALFPVRRP</sequence>
<evidence type="ECO:0000313" key="3">
    <source>
        <dbReference type="Proteomes" id="UP001501074"/>
    </source>
</evidence>